<organism evidence="1 2">
    <name type="scientific">Prevotella bivia</name>
    <dbReference type="NCBI Taxonomy" id="28125"/>
    <lineage>
        <taxon>Bacteria</taxon>
        <taxon>Pseudomonadati</taxon>
        <taxon>Bacteroidota</taxon>
        <taxon>Bacteroidia</taxon>
        <taxon>Bacteroidales</taxon>
        <taxon>Prevotellaceae</taxon>
        <taxon>Prevotella</taxon>
    </lineage>
</organism>
<dbReference type="PATRIC" id="fig|28125.4.peg.2429"/>
<gene>
    <name evidence="1" type="ORF">HMPREF3202_02436</name>
</gene>
<dbReference type="AlphaFoldDB" id="A0A137SQ35"/>
<dbReference type="EMBL" id="LTAG01000138">
    <property type="protein sequence ID" value="KXO14521.1"/>
    <property type="molecule type" value="Genomic_DNA"/>
</dbReference>
<comment type="caution">
    <text evidence="1">The sequence shown here is derived from an EMBL/GenBank/DDBJ whole genome shotgun (WGS) entry which is preliminary data.</text>
</comment>
<proteinExistence type="predicted"/>
<dbReference type="Proteomes" id="UP000070093">
    <property type="component" value="Unassembled WGS sequence"/>
</dbReference>
<dbReference type="RefSeq" id="WP_025000960.1">
    <property type="nucleotide sequence ID" value="NZ_KQ965727.1"/>
</dbReference>
<evidence type="ECO:0000313" key="2">
    <source>
        <dbReference type="Proteomes" id="UP000070093"/>
    </source>
</evidence>
<evidence type="ECO:0000313" key="1">
    <source>
        <dbReference type="EMBL" id="KXO14521.1"/>
    </source>
</evidence>
<dbReference type="STRING" id="28125.HMPREF3202_02436"/>
<reference evidence="1 2" key="1">
    <citation type="submission" date="2016-02" db="EMBL/GenBank/DDBJ databases">
        <authorList>
            <person name="Wen L."/>
            <person name="He K."/>
            <person name="Yang H."/>
        </authorList>
    </citation>
    <scope>NUCLEOTIDE SEQUENCE [LARGE SCALE GENOMIC DNA]</scope>
    <source>
        <strain evidence="1 2">GED7880</strain>
    </source>
</reference>
<sequence length="62" mass="7186">MKECIALRDLLKKGDSRTGKVEQGNIDGILKDSMKAYNNWIKNPKNKGKEFRYEIDKDTPDK</sequence>
<accession>A0A137SQ35</accession>
<protein>
    <submittedName>
        <fullName evidence="1">Uncharacterized protein</fullName>
    </submittedName>
</protein>
<name>A0A137SQ35_9BACT</name>